<organism evidence="2 3">
    <name type="scientific">Solirubrobacter ginsenosidimutans</name>
    <dbReference type="NCBI Taxonomy" id="490573"/>
    <lineage>
        <taxon>Bacteria</taxon>
        <taxon>Bacillati</taxon>
        <taxon>Actinomycetota</taxon>
        <taxon>Thermoleophilia</taxon>
        <taxon>Solirubrobacterales</taxon>
        <taxon>Solirubrobacteraceae</taxon>
        <taxon>Solirubrobacter</taxon>
    </lineage>
</organism>
<keyword evidence="3" id="KW-1185">Reference proteome</keyword>
<keyword evidence="2" id="KW-0808">Transferase</keyword>
<name>A0A9X3MX32_9ACTN</name>
<feature type="domain" description="Methyltransferase type 11" evidence="1">
    <location>
        <begin position="50"/>
        <end position="142"/>
    </location>
</feature>
<dbReference type="InterPro" id="IPR013216">
    <property type="entry name" value="Methyltransf_11"/>
</dbReference>
<dbReference type="InterPro" id="IPR029063">
    <property type="entry name" value="SAM-dependent_MTases_sf"/>
</dbReference>
<dbReference type="RefSeq" id="WP_270042087.1">
    <property type="nucleotide sequence ID" value="NZ_JAPDOD010000021.1"/>
</dbReference>
<keyword evidence="2" id="KW-0489">Methyltransferase</keyword>
<dbReference type="Pfam" id="PF08241">
    <property type="entry name" value="Methyltransf_11"/>
    <property type="match status" value="1"/>
</dbReference>
<dbReference type="AlphaFoldDB" id="A0A9X3MX32"/>
<evidence type="ECO:0000313" key="3">
    <source>
        <dbReference type="Proteomes" id="UP001149140"/>
    </source>
</evidence>
<gene>
    <name evidence="2" type="ORF">OM076_21415</name>
</gene>
<evidence type="ECO:0000259" key="1">
    <source>
        <dbReference type="Pfam" id="PF08241"/>
    </source>
</evidence>
<dbReference type="PANTHER" id="PTHR43591">
    <property type="entry name" value="METHYLTRANSFERASE"/>
    <property type="match status" value="1"/>
</dbReference>
<sequence length="269" mass="28523">MDRLGDVARFYAEAYDEDVRLTRSPHGRLEFARTRELLERVLPAPPARVLDVGGGTGIHARWLAAAGYEVTLLDLTAQHVAAAAAIDGVTASVGDARSLPFTAGAFDVVLLLGPLYHLVEAEERMLALREARRVARPGALVAVAAISRYAGLLDFGAHGGITAATEPLVRDVLSTGRHDPRLGFTTAYVHRPEELSAELVAAGLRDVEVFGVEGPCGPALDAHGIEQIDEFLPSAIACARIAERDPALIAASAHFLALATAPRSSSRRS</sequence>
<accession>A0A9X3MX32</accession>
<dbReference type="SUPFAM" id="SSF53335">
    <property type="entry name" value="S-adenosyl-L-methionine-dependent methyltransferases"/>
    <property type="match status" value="1"/>
</dbReference>
<dbReference type="EMBL" id="JAPDOD010000021">
    <property type="protein sequence ID" value="MDA0162847.1"/>
    <property type="molecule type" value="Genomic_DNA"/>
</dbReference>
<proteinExistence type="predicted"/>
<dbReference type="Gene3D" id="3.40.50.150">
    <property type="entry name" value="Vaccinia Virus protein VP39"/>
    <property type="match status" value="1"/>
</dbReference>
<dbReference type="CDD" id="cd02440">
    <property type="entry name" value="AdoMet_MTases"/>
    <property type="match status" value="1"/>
</dbReference>
<dbReference type="GO" id="GO:0008757">
    <property type="term" value="F:S-adenosylmethionine-dependent methyltransferase activity"/>
    <property type="evidence" value="ECO:0007669"/>
    <property type="project" value="InterPro"/>
</dbReference>
<evidence type="ECO:0000313" key="2">
    <source>
        <dbReference type="EMBL" id="MDA0162847.1"/>
    </source>
</evidence>
<dbReference type="GO" id="GO:0032259">
    <property type="term" value="P:methylation"/>
    <property type="evidence" value="ECO:0007669"/>
    <property type="project" value="UniProtKB-KW"/>
</dbReference>
<protein>
    <submittedName>
        <fullName evidence="2">Methyltransferase domain-containing protein</fullName>
    </submittedName>
</protein>
<comment type="caution">
    <text evidence="2">The sequence shown here is derived from an EMBL/GenBank/DDBJ whole genome shotgun (WGS) entry which is preliminary data.</text>
</comment>
<dbReference type="Proteomes" id="UP001149140">
    <property type="component" value="Unassembled WGS sequence"/>
</dbReference>
<reference evidence="2" key="1">
    <citation type="submission" date="2022-10" db="EMBL/GenBank/DDBJ databases">
        <title>The WGS of Solirubrobacter ginsenosidimutans DSM 21036.</title>
        <authorList>
            <person name="Jiang Z."/>
        </authorList>
    </citation>
    <scope>NUCLEOTIDE SEQUENCE</scope>
    <source>
        <strain evidence="2">DSM 21036</strain>
    </source>
</reference>